<dbReference type="Pfam" id="PF04055">
    <property type="entry name" value="Radical_SAM"/>
    <property type="match status" value="1"/>
</dbReference>
<dbReference type="InterPro" id="IPR013785">
    <property type="entry name" value="Aldolase_TIM"/>
</dbReference>
<evidence type="ECO:0000313" key="8">
    <source>
        <dbReference type="EMBL" id="KPV45548.1"/>
    </source>
</evidence>
<keyword evidence="5" id="KW-0408">Iron</keyword>
<dbReference type="InterPro" id="IPR006638">
    <property type="entry name" value="Elp3/MiaA/NifB-like_rSAM"/>
</dbReference>
<reference evidence="8 9" key="1">
    <citation type="submission" date="2015-09" db="EMBL/GenBank/DDBJ databases">
        <title>Draft genome sequence of Alicyclobacillus ferrooxydans DSM 22381.</title>
        <authorList>
            <person name="Hemp J."/>
        </authorList>
    </citation>
    <scope>NUCLEOTIDE SEQUENCE [LARGE SCALE GENOMIC DNA]</scope>
    <source>
        <strain evidence="8 9">TC-34</strain>
    </source>
</reference>
<keyword evidence="6" id="KW-0411">Iron-sulfur</keyword>
<gene>
    <name evidence="8" type="ORF">AN477_00980</name>
</gene>
<keyword evidence="2" id="KW-0004">4Fe-4S</keyword>
<organism evidence="8 9">
    <name type="scientific">Alicyclobacillus ferrooxydans</name>
    <dbReference type="NCBI Taxonomy" id="471514"/>
    <lineage>
        <taxon>Bacteria</taxon>
        <taxon>Bacillati</taxon>
        <taxon>Bacillota</taxon>
        <taxon>Bacilli</taxon>
        <taxon>Bacillales</taxon>
        <taxon>Alicyclobacillaceae</taxon>
        <taxon>Alicyclobacillus</taxon>
    </lineage>
</organism>
<dbReference type="SMART" id="SM00729">
    <property type="entry name" value="Elp3"/>
    <property type="match status" value="1"/>
</dbReference>
<evidence type="ECO:0000256" key="4">
    <source>
        <dbReference type="ARBA" id="ARBA00022723"/>
    </source>
</evidence>
<accession>A0A0P9F2F7</accession>
<dbReference type="InterPro" id="IPR007197">
    <property type="entry name" value="rSAM"/>
</dbReference>
<protein>
    <submittedName>
        <fullName evidence="8">Radical SAM protein</fullName>
    </submittedName>
</protein>
<dbReference type="RefSeq" id="WP_054967314.1">
    <property type="nucleotide sequence ID" value="NZ_LJCO01000008.1"/>
</dbReference>
<proteinExistence type="predicted"/>
<comment type="cofactor">
    <cofactor evidence="1">
        <name>[4Fe-4S] cluster</name>
        <dbReference type="ChEBI" id="CHEBI:49883"/>
    </cofactor>
</comment>
<dbReference type="CDD" id="cd01335">
    <property type="entry name" value="Radical_SAM"/>
    <property type="match status" value="1"/>
</dbReference>
<dbReference type="PIRSF" id="PIRSF037420">
    <property type="entry name" value="PQQ_syn_pqqE"/>
    <property type="match status" value="1"/>
</dbReference>
<dbReference type="SFLD" id="SFLDS00029">
    <property type="entry name" value="Radical_SAM"/>
    <property type="match status" value="1"/>
</dbReference>
<keyword evidence="9" id="KW-1185">Reference proteome</keyword>
<keyword evidence="3" id="KW-0949">S-adenosyl-L-methionine</keyword>
<dbReference type="SFLD" id="SFLDG01067">
    <property type="entry name" value="SPASM/twitch_domain_containing"/>
    <property type="match status" value="1"/>
</dbReference>
<dbReference type="InterPro" id="IPR023885">
    <property type="entry name" value="4Fe4S-binding_SPASM_dom"/>
</dbReference>
<dbReference type="AlphaFoldDB" id="A0A0P9F2F7"/>
<dbReference type="EMBL" id="LJCO01000008">
    <property type="protein sequence ID" value="KPV45548.1"/>
    <property type="molecule type" value="Genomic_DNA"/>
</dbReference>
<dbReference type="PANTHER" id="PTHR11228:SF34">
    <property type="entry name" value="TUNGSTEN-CONTAINING ALDEHYDE FERREDOXIN OXIDOREDUCTASE COFACTOR MODIFYING PROTEIN"/>
    <property type="match status" value="1"/>
</dbReference>
<dbReference type="NCBIfam" id="TIGR04085">
    <property type="entry name" value="rSAM_more_4Fe4S"/>
    <property type="match status" value="1"/>
</dbReference>
<dbReference type="PANTHER" id="PTHR11228">
    <property type="entry name" value="RADICAL SAM DOMAIN PROTEIN"/>
    <property type="match status" value="1"/>
</dbReference>
<evidence type="ECO:0000256" key="3">
    <source>
        <dbReference type="ARBA" id="ARBA00022691"/>
    </source>
</evidence>
<dbReference type="CDD" id="cd21123">
    <property type="entry name" value="SPASM_MftC-like"/>
    <property type="match status" value="1"/>
</dbReference>
<evidence type="ECO:0000313" key="9">
    <source>
        <dbReference type="Proteomes" id="UP000050482"/>
    </source>
</evidence>
<dbReference type="GO" id="GO:0003824">
    <property type="term" value="F:catalytic activity"/>
    <property type="evidence" value="ECO:0007669"/>
    <property type="project" value="InterPro"/>
</dbReference>
<evidence type="ECO:0000259" key="7">
    <source>
        <dbReference type="PROSITE" id="PS51918"/>
    </source>
</evidence>
<evidence type="ECO:0000256" key="5">
    <source>
        <dbReference type="ARBA" id="ARBA00023004"/>
    </source>
</evidence>
<dbReference type="NCBIfam" id="TIGR04053">
    <property type="entry name" value="TIGR04053 family radical SAM/SPASM domain-containing protein"/>
    <property type="match status" value="1"/>
</dbReference>
<feature type="domain" description="Radical SAM core" evidence="7">
    <location>
        <begin position="15"/>
        <end position="225"/>
    </location>
</feature>
<dbReference type="STRING" id="471514.AN477_00980"/>
<evidence type="ECO:0000256" key="6">
    <source>
        <dbReference type="ARBA" id="ARBA00023014"/>
    </source>
</evidence>
<dbReference type="GO" id="GO:0051539">
    <property type="term" value="F:4 iron, 4 sulfur cluster binding"/>
    <property type="evidence" value="ECO:0007669"/>
    <property type="project" value="UniProtKB-KW"/>
</dbReference>
<dbReference type="GO" id="GO:0046872">
    <property type="term" value="F:metal ion binding"/>
    <property type="evidence" value="ECO:0007669"/>
    <property type="project" value="UniProtKB-KW"/>
</dbReference>
<dbReference type="OrthoDB" id="9782387at2"/>
<dbReference type="SFLD" id="SFLDG01386">
    <property type="entry name" value="main_SPASM_domain-containing"/>
    <property type="match status" value="1"/>
</dbReference>
<sequence>MINQPSERFVARDFQQNPFIVIWEVTRACQLHCLHCRAEAQRHRDPRELSTEEGRALIRSVAEMDHPLLVFTGGDPLERPDLFEFIQYGRSLGLQVSITPSATPKVTREAIIAAKSAGLERWAFSLDGSRAEIHDKFRGTKGSFDRTMAALEILVEQGIPIQINTTVTRYNLGDLEQIARVVESYGAVLWSVFFLVPTGRARTKDMVTAEEHEAVMNWLYERAKNSTFDVKTTAAPHYRRIVIEHRAKETGAAPANRGFSIGKDPLRSGRGVNDGNGFVFISHTGEVYPSGFLPVAAGNVREQALADLYRESPLFKALRDTNQLKGKCGVCEFRNVCGGSRARAYALTGDYLESDPSCAYVPQALRASGD</sequence>
<dbReference type="InterPro" id="IPR017200">
    <property type="entry name" value="PqqE-like"/>
</dbReference>
<name>A0A0P9F2F7_9BACL</name>
<dbReference type="PATRIC" id="fig|471514.4.peg.176"/>
<dbReference type="SUPFAM" id="SSF102114">
    <property type="entry name" value="Radical SAM enzymes"/>
    <property type="match status" value="1"/>
</dbReference>
<dbReference type="InterPro" id="IPR050377">
    <property type="entry name" value="Radical_SAM_PqqE_MftC-like"/>
</dbReference>
<evidence type="ECO:0000256" key="1">
    <source>
        <dbReference type="ARBA" id="ARBA00001966"/>
    </source>
</evidence>
<dbReference type="Proteomes" id="UP000050482">
    <property type="component" value="Unassembled WGS sequence"/>
</dbReference>
<evidence type="ECO:0000256" key="2">
    <source>
        <dbReference type="ARBA" id="ARBA00022485"/>
    </source>
</evidence>
<dbReference type="PROSITE" id="PS51918">
    <property type="entry name" value="RADICAL_SAM"/>
    <property type="match status" value="1"/>
</dbReference>
<keyword evidence="4" id="KW-0479">Metal-binding</keyword>
<comment type="caution">
    <text evidence="8">The sequence shown here is derived from an EMBL/GenBank/DDBJ whole genome shotgun (WGS) entry which is preliminary data.</text>
</comment>
<dbReference type="Gene3D" id="3.20.20.70">
    <property type="entry name" value="Aldolase class I"/>
    <property type="match status" value="1"/>
</dbReference>
<dbReference type="InterPro" id="IPR058240">
    <property type="entry name" value="rSAM_sf"/>
</dbReference>